<dbReference type="Gene3D" id="3.10.20.310">
    <property type="entry name" value="membrane protein fhac"/>
    <property type="match status" value="1"/>
</dbReference>
<dbReference type="GO" id="GO:0098046">
    <property type="term" value="C:type V protein secretion system complex"/>
    <property type="evidence" value="ECO:0007669"/>
    <property type="project" value="TreeGrafter"/>
</dbReference>
<evidence type="ECO:0000259" key="5">
    <source>
        <dbReference type="Pfam" id="PF08479"/>
    </source>
</evidence>
<dbReference type="Pfam" id="PF08479">
    <property type="entry name" value="POTRA_2"/>
    <property type="match status" value="1"/>
</dbReference>
<protein>
    <submittedName>
        <fullName evidence="6">Putative two-partner secretion transporter EtpB</fullName>
    </submittedName>
</protein>
<dbReference type="EMBL" id="UCZA01000030">
    <property type="protein sequence ID" value="SQP85644.1"/>
    <property type="molecule type" value="Genomic_DNA"/>
</dbReference>
<dbReference type="InterPro" id="IPR051544">
    <property type="entry name" value="TPS_OM_transporter"/>
</dbReference>
<feature type="domain" description="Haemolysin activator HlyB C-terminal" evidence="4">
    <location>
        <begin position="229"/>
        <end position="536"/>
    </location>
</feature>
<dbReference type="GO" id="GO:0046819">
    <property type="term" value="P:protein secretion by the type V secretion system"/>
    <property type="evidence" value="ECO:0007669"/>
    <property type="project" value="TreeGrafter"/>
</dbReference>
<gene>
    <name evidence="6" type="primary">etpB_1</name>
    <name evidence="6" type="ORF">SAMEA3752557_04275</name>
</gene>
<keyword evidence="3" id="KW-0998">Cell outer membrane</keyword>
<feature type="domain" description="Polypeptide-transport-associated ShlB-type" evidence="5">
    <location>
        <begin position="92"/>
        <end position="166"/>
    </location>
</feature>
<evidence type="ECO:0000313" key="6">
    <source>
        <dbReference type="EMBL" id="SQP85644.1"/>
    </source>
</evidence>
<keyword evidence="1" id="KW-0472">Membrane</keyword>
<organism evidence="6 7">
    <name type="scientific">Escherichia coli</name>
    <dbReference type="NCBI Taxonomy" id="562"/>
    <lineage>
        <taxon>Bacteria</taxon>
        <taxon>Pseudomonadati</taxon>
        <taxon>Pseudomonadota</taxon>
        <taxon>Gammaproteobacteria</taxon>
        <taxon>Enterobacterales</taxon>
        <taxon>Enterobacteriaceae</taxon>
        <taxon>Escherichia</taxon>
    </lineage>
</organism>
<dbReference type="InterPro" id="IPR013686">
    <property type="entry name" value="Polypept-transport_assoc_ShlB"/>
</dbReference>
<dbReference type="GO" id="GO:0008320">
    <property type="term" value="F:protein transmembrane transporter activity"/>
    <property type="evidence" value="ECO:0007669"/>
    <property type="project" value="TreeGrafter"/>
</dbReference>
<sequence length="598" mass="63664">MSEPSFRLRKLPAALSHMLSAGRISIPAAVLSVCLPLSVQAAPVLQNAGSLGNQLRQGEARGVHIPELAAPDIAAPAETTQAFRDTSSERITLKRIRLSGAPDSLSVPVDPVLKKYTGKPLSFADLRTLSAELTRQYRDAGLMAARVIIPRQVIRDGVLSLTVLPGTADRAVVHNTAPIRDSILTRMVSAATPEGQPVLRRQAERLSLLLNEIPGVEAGVSLKPGGQSGTTAVVVDTRPGQRAGGYVGLDNQGTQSTGRSRLLGGAYVNALLRTGDQLRLDGAVGYEHGGLVNGRLDYSMLVSGYGTRAGMAYSRLDYQYDFMQERFLGYSDDWEMYVSHPLVRTGTAQVNVRASGGQSFLTDKYPQKFSLAGGKEGKKTATTGTLGVAASMATVPGGVTGASVDLTVGRMRYQDETSRFWSGSDVRGTDGRFFTFNYQLQHDQQIYGPLQASVRLTGQETSGNLDGSRKFLLGGPSAVRAYDVGAGAVDRGMVATAEVKATWSLPPVSWIGGSPFVTAGVFYDHGNGQQNRDNESVRGVRLTDKNNVTLAGGGLYVTVGDPGSYAVTATWAHATSGKEPISGIRDDDRIWLSAVKTF</sequence>
<dbReference type="Gene3D" id="2.40.160.50">
    <property type="entry name" value="membrane protein fhac: a member of the omp85/tpsb transporter family"/>
    <property type="match status" value="1"/>
</dbReference>
<dbReference type="AlphaFoldDB" id="A0A2X7JLE6"/>
<dbReference type="InterPro" id="IPR005565">
    <property type="entry name" value="Hemolysn_activator_HlyB_C"/>
</dbReference>
<reference evidence="6 7" key="1">
    <citation type="submission" date="2018-06" db="EMBL/GenBank/DDBJ databases">
        <authorList>
            <consortium name="Pathogen Informatics"/>
            <person name="Doyle S."/>
        </authorList>
    </citation>
    <scope>NUCLEOTIDE SEQUENCE [LARGE SCALE GENOMIC DNA]</scope>
    <source>
        <strain evidence="6 7">VREC0535</strain>
    </source>
</reference>
<dbReference type="RefSeq" id="WP_089616194.1">
    <property type="nucleotide sequence ID" value="NZ_JALMOW010000024.1"/>
</dbReference>
<dbReference type="Proteomes" id="UP000250671">
    <property type="component" value="Unassembled WGS sequence"/>
</dbReference>
<evidence type="ECO:0000256" key="3">
    <source>
        <dbReference type="ARBA" id="ARBA00023237"/>
    </source>
</evidence>
<dbReference type="Pfam" id="PF03865">
    <property type="entry name" value="ShlB"/>
    <property type="match status" value="1"/>
</dbReference>
<keyword evidence="2" id="KW-0812">Transmembrane</keyword>
<evidence type="ECO:0000259" key="4">
    <source>
        <dbReference type="Pfam" id="PF03865"/>
    </source>
</evidence>
<keyword evidence="1" id="KW-1134">Transmembrane beta strand</keyword>
<name>A0A2X7JLE6_ECOLX</name>
<evidence type="ECO:0000313" key="7">
    <source>
        <dbReference type="Proteomes" id="UP000250671"/>
    </source>
</evidence>
<proteinExistence type="predicted"/>
<dbReference type="PANTHER" id="PTHR34597">
    <property type="entry name" value="SLR1661 PROTEIN"/>
    <property type="match status" value="1"/>
</dbReference>
<evidence type="ECO:0000256" key="1">
    <source>
        <dbReference type="ARBA" id="ARBA00022452"/>
    </source>
</evidence>
<accession>A0A2X7JLE6</accession>
<dbReference type="PANTHER" id="PTHR34597:SF1">
    <property type="entry name" value="HEME_HEMOPEXIN TRANSPORTER PROTEIN HUXB"/>
    <property type="match status" value="1"/>
</dbReference>
<evidence type="ECO:0000256" key="2">
    <source>
        <dbReference type="ARBA" id="ARBA00022692"/>
    </source>
</evidence>